<dbReference type="AlphaFoldDB" id="A0A1C3XYE1"/>
<accession>A0A1C3XYE1</accession>
<evidence type="ECO:0000313" key="2">
    <source>
        <dbReference type="Proteomes" id="UP000198723"/>
    </source>
</evidence>
<name>A0A1C3XYE1_9HYPH</name>
<proteinExistence type="predicted"/>
<gene>
    <name evidence="1" type="ORF">GA0061105_102239</name>
</gene>
<dbReference type="RefSeq" id="WP_092748609.1">
    <property type="nucleotide sequence ID" value="NZ_FMAJ01000002.1"/>
</dbReference>
<protein>
    <submittedName>
        <fullName evidence="1">Uncharacterized protein</fullName>
    </submittedName>
</protein>
<dbReference type="EMBL" id="FMAJ01000002">
    <property type="protein sequence ID" value="SCB57250.1"/>
    <property type="molecule type" value="Genomic_DNA"/>
</dbReference>
<evidence type="ECO:0000313" key="1">
    <source>
        <dbReference type="EMBL" id="SCB57250.1"/>
    </source>
</evidence>
<sequence>MAFTAENLAADDRFSAAILHCANQLLAIYRESPRIASIFAAQQRWLMAHAGFALHYGYPGDGKSGLYSGRFIDFAVRNDIASRNTAAAFMQEMLAYRFLEAVPGPDKRTRYLEPTEIAEQHFTRWLLAHMMILDSLDGGERARKVTVDPSAMMAAIQPLIARAIIGSEAVRSPGPTFNLFNWANSGGLVMDYLISRLPEFPRTAERVVIGPMSLRELREQFMISNTHLKRLLTQAATMESVGWTEPSRKGDFWLSGRFIMEYWNYQAAKFAIIDAAAEAVLGPAVHEEPQARRFSSATP</sequence>
<dbReference type="Proteomes" id="UP000198723">
    <property type="component" value="Unassembled WGS sequence"/>
</dbReference>
<reference evidence="1 2" key="1">
    <citation type="submission" date="2016-08" db="EMBL/GenBank/DDBJ databases">
        <authorList>
            <person name="Seilhamer J.J."/>
        </authorList>
    </citation>
    <scope>NUCLEOTIDE SEQUENCE [LARGE SCALE GENOMIC DNA]</scope>
    <source>
        <strain evidence="1 2">HBR26</strain>
    </source>
</reference>
<organism evidence="1 2">
    <name type="scientific">Rhizobium aethiopicum</name>
    <dbReference type="NCBI Taxonomy" id="1138170"/>
    <lineage>
        <taxon>Bacteria</taxon>
        <taxon>Pseudomonadati</taxon>
        <taxon>Pseudomonadota</taxon>
        <taxon>Alphaproteobacteria</taxon>
        <taxon>Hyphomicrobiales</taxon>
        <taxon>Rhizobiaceae</taxon>
        <taxon>Rhizobium/Agrobacterium group</taxon>
        <taxon>Rhizobium</taxon>
    </lineage>
</organism>